<name>A0ABY4RKJ8_9BACL</name>
<dbReference type="CDD" id="cd07534">
    <property type="entry name" value="HAD_CAP"/>
    <property type="match status" value="1"/>
</dbReference>
<sequence>MTSLKSWKTLTTAVSAMVMAASLAACSAPEAVPGGGKEAAQPAAAAAEQPQSASGAESAAEAKFNAIAEQKVMAVLWYQSAAEAKALYYQGYNIGKWKLDAALAQGTAKKPAIVLDLDETVLDNSPFDAVEIASGKGHPYKWDEWVNKAEAKAVPGVVEFLNYADGKGVDIYYISDRSAAQTEATVKNLQAIQAPQAVSGHVLLKQPEEKGKEARFNQVSETHEIVLFFGDNLKDFYGFVGNSEQDRDRRADEVRQQFGDKLIVFPNPMYGDWESAIYNNNNKISAEEKDKLRKSHLHIFDK</sequence>
<keyword evidence="5" id="KW-1185">Reference proteome</keyword>
<dbReference type="Gene3D" id="3.40.50.1000">
    <property type="entry name" value="HAD superfamily/HAD-like"/>
    <property type="match status" value="1"/>
</dbReference>
<dbReference type="SUPFAM" id="SSF56784">
    <property type="entry name" value="HAD-like"/>
    <property type="match status" value="1"/>
</dbReference>
<keyword evidence="1 3" id="KW-0732">Signal</keyword>
<dbReference type="Proteomes" id="UP001057134">
    <property type="component" value="Chromosome"/>
</dbReference>
<evidence type="ECO:0000256" key="2">
    <source>
        <dbReference type="SAM" id="MobiDB-lite"/>
    </source>
</evidence>
<dbReference type="InterPro" id="IPR036412">
    <property type="entry name" value="HAD-like_sf"/>
</dbReference>
<evidence type="ECO:0000256" key="3">
    <source>
        <dbReference type="SAM" id="SignalP"/>
    </source>
</evidence>
<dbReference type="SFLD" id="SFLDG01125">
    <property type="entry name" value="C1.1:_Acid_Phosphatase_Like"/>
    <property type="match status" value="1"/>
</dbReference>
<dbReference type="PANTHER" id="PTHR31284">
    <property type="entry name" value="ACID PHOSPHATASE-LIKE PROTEIN"/>
    <property type="match status" value="1"/>
</dbReference>
<dbReference type="InterPro" id="IPR006423">
    <property type="entry name" value="Lipo_e_P4"/>
</dbReference>
<dbReference type="SFLD" id="SFLDS00003">
    <property type="entry name" value="Haloacid_Dehalogenase"/>
    <property type="match status" value="1"/>
</dbReference>
<dbReference type="PROSITE" id="PS51257">
    <property type="entry name" value="PROKAR_LIPOPROTEIN"/>
    <property type="match status" value="1"/>
</dbReference>
<accession>A0ABY4RKJ8</accession>
<dbReference type="PIRSF" id="PIRSF019271">
    <property type="entry name" value="Acid_Ptase_C"/>
    <property type="match status" value="1"/>
</dbReference>
<evidence type="ECO:0000256" key="1">
    <source>
        <dbReference type="ARBA" id="ARBA00022729"/>
    </source>
</evidence>
<keyword evidence="4" id="KW-0449">Lipoprotein</keyword>
<dbReference type="NCBIfam" id="TIGR01533">
    <property type="entry name" value="lipo_e_P4"/>
    <property type="match status" value="1"/>
</dbReference>
<dbReference type="PANTHER" id="PTHR31284:SF10">
    <property type="entry name" value="ACID PHOSPHATASE-LIKE PROTEIN"/>
    <property type="match status" value="1"/>
</dbReference>
<reference evidence="4" key="2">
    <citation type="journal article" date="2021" name="J Anim Sci Technol">
        <title>Complete genome sequence of Paenibacillus konkukensis sp. nov. SK3146 as a potential probiotic strain.</title>
        <authorList>
            <person name="Jung H.I."/>
            <person name="Park S."/>
            <person name="Niu K.M."/>
            <person name="Lee S.W."/>
            <person name="Kothari D."/>
            <person name="Yi K.J."/>
            <person name="Kim S.K."/>
        </authorList>
    </citation>
    <scope>NUCLEOTIDE SEQUENCE</scope>
    <source>
        <strain evidence="4">SK3146</strain>
    </source>
</reference>
<dbReference type="InterPro" id="IPR023214">
    <property type="entry name" value="HAD_sf"/>
</dbReference>
<dbReference type="Pfam" id="PF03767">
    <property type="entry name" value="Acid_phosphat_B"/>
    <property type="match status" value="1"/>
</dbReference>
<feature type="region of interest" description="Disordered" evidence="2">
    <location>
        <begin position="34"/>
        <end position="54"/>
    </location>
</feature>
<protein>
    <submittedName>
        <fullName evidence="4">Lipoprotein E</fullName>
    </submittedName>
</protein>
<feature type="compositionally biased region" description="Low complexity" evidence="2">
    <location>
        <begin position="38"/>
        <end position="54"/>
    </location>
</feature>
<gene>
    <name evidence="4" type="primary">hel</name>
    <name evidence="4" type="ORF">SK3146_01533</name>
</gene>
<dbReference type="EMBL" id="CP027059">
    <property type="protein sequence ID" value="UQZ82376.1"/>
    <property type="molecule type" value="Genomic_DNA"/>
</dbReference>
<feature type="chain" id="PRO_5045739554" evidence="3">
    <location>
        <begin position="28"/>
        <end position="302"/>
    </location>
</feature>
<dbReference type="RefSeq" id="WP_349655197.1">
    <property type="nucleotide sequence ID" value="NZ_CP027059.1"/>
</dbReference>
<reference evidence="4" key="1">
    <citation type="submission" date="2018-02" db="EMBL/GenBank/DDBJ databases">
        <authorList>
            <person name="Kim S.-K."/>
            <person name="Jung H.-I."/>
            <person name="Lee S.-W."/>
        </authorList>
    </citation>
    <scope>NUCLEOTIDE SEQUENCE</scope>
    <source>
        <strain evidence="4">SK3146</strain>
    </source>
</reference>
<evidence type="ECO:0000313" key="4">
    <source>
        <dbReference type="EMBL" id="UQZ82376.1"/>
    </source>
</evidence>
<evidence type="ECO:0000313" key="5">
    <source>
        <dbReference type="Proteomes" id="UP001057134"/>
    </source>
</evidence>
<organism evidence="4 5">
    <name type="scientific">Paenibacillus konkukensis</name>
    <dbReference type="NCBI Taxonomy" id="2020716"/>
    <lineage>
        <taxon>Bacteria</taxon>
        <taxon>Bacillati</taxon>
        <taxon>Bacillota</taxon>
        <taxon>Bacilli</taxon>
        <taxon>Bacillales</taxon>
        <taxon>Paenibacillaceae</taxon>
        <taxon>Paenibacillus</taxon>
    </lineage>
</organism>
<feature type="signal peptide" evidence="3">
    <location>
        <begin position="1"/>
        <end position="27"/>
    </location>
</feature>
<proteinExistence type="predicted"/>
<dbReference type="InterPro" id="IPR005519">
    <property type="entry name" value="Acid_phosphat_B-like"/>
</dbReference>